<name>A0A6A5UNJ9_9PLEO</name>
<keyword evidence="2" id="KW-1185">Reference proteome</keyword>
<sequence length="201" mass="22283">MPEQESLFVVKRTILDPKHPTGLSFNITLPATFTDLQAAKAEAKALLSKEGYDTDFFTPYKAKSDPSDWKYGDGVIVFAKAPSGEVFKVEIDTVQNSAGLQSDASGKVQQPLYHVLQTLIEYNDDRSGSERYTIVEGTYTDRRHASDQALRVLLDTDMKREDFVEYDEYTDGTEGPFGPDVIVHAVKEGGENVLVSVVADH</sequence>
<protein>
    <submittedName>
        <fullName evidence="1">Uncharacterized protein</fullName>
    </submittedName>
</protein>
<dbReference type="OrthoDB" id="3880401at2759"/>
<reference evidence="1" key="1">
    <citation type="journal article" date="2020" name="Stud. Mycol.">
        <title>101 Dothideomycetes genomes: a test case for predicting lifestyles and emergence of pathogens.</title>
        <authorList>
            <person name="Haridas S."/>
            <person name="Albert R."/>
            <person name="Binder M."/>
            <person name="Bloem J."/>
            <person name="Labutti K."/>
            <person name="Salamov A."/>
            <person name="Andreopoulos B."/>
            <person name="Baker S."/>
            <person name="Barry K."/>
            <person name="Bills G."/>
            <person name="Bluhm B."/>
            <person name="Cannon C."/>
            <person name="Castanera R."/>
            <person name="Culley D."/>
            <person name="Daum C."/>
            <person name="Ezra D."/>
            <person name="Gonzalez J."/>
            <person name="Henrissat B."/>
            <person name="Kuo A."/>
            <person name="Liang C."/>
            <person name="Lipzen A."/>
            <person name="Lutzoni F."/>
            <person name="Magnuson J."/>
            <person name="Mondo S."/>
            <person name="Nolan M."/>
            <person name="Ohm R."/>
            <person name="Pangilinan J."/>
            <person name="Park H.-J."/>
            <person name="Ramirez L."/>
            <person name="Alfaro M."/>
            <person name="Sun H."/>
            <person name="Tritt A."/>
            <person name="Yoshinaga Y."/>
            <person name="Zwiers L.-H."/>
            <person name="Turgeon B."/>
            <person name="Goodwin S."/>
            <person name="Spatafora J."/>
            <person name="Crous P."/>
            <person name="Grigoriev I."/>
        </authorList>
    </citation>
    <scope>NUCLEOTIDE SEQUENCE</scope>
    <source>
        <strain evidence="1">CBS 107.79</strain>
    </source>
</reference>
<dbReference type="EMBL" id="ML976763">
    <property type="protein sequence ID" value="KAF1965382.1"/>
    <property type="molecule type" value="Genomic_DNA"/>
</dbReference>
<evidence type="ECO:0000313" key="2">
    <source>
        <dbReference type="Proteomes" id="UP000800036"/>
    </source>
</evidence>
<accession>A0A6A5UNJ9</accession>
<evidence type="ECO:0000313" key="1">
    <source>
        <dbReference type="EMBL" id="KAF1965382.1"/>
    </source>
</evidence>
<organism evidence="1 2">
    <name type="scientific">Bimuria novae-zelandiae CBS 107.79</name>
    <dbReference type="NCBI Taxonomy" id="1447943"/>
    <lineage>
        <taxon>Eukaryota</taxon>
        <taxon>Fungi</taxon>
        <taxon>Dikarya</taxon>
        <taxon>Ascomycota</taxon>
        <taxon>Pezizomycotina</taxon>
        <taxon>Dothideomycetes</taxon>
        <taxon>Pleosporomycetidae</taxon>
        <taxon>Pleosporales</taxon>
        <taxon>Massarineae</taxon>
        <taxon>Didymosphaeriaceae</taxon>
        <taxon>Bimuria</taxon>
    </lineage>
</organism>
<dbReference type="Proteomes" id="UP000800036">
    <property type="component" value="Unassembled WGS sequence"/>
</dbReference>
<gene>
    <name evidence="1" type="ORF">BU23DRAFT_561119</name>
</gene>
<dbReference type="AlphaFoldDB" id="A0A6A5UNJ9"/>
<proteinExistence type="predicted"/>